<dbReference type="SMART" id="SM00028">
    <property type="entry name" value="TPR"/>
    <property type="match status" value="6"/>
</dbReference>
<dbReference type="InterPro" id="IPR019734">
    <property type="entry name" value="TPR_rpt"/>
</dbReference>
<proteinExistence type="inferred from homology"/>
<evidence type="ECO:0000256" key="2">
    <source>
        <dbReference type="ARBA" id="ARBA00005386"/>
    </source>
</evidence>
<evidence type="ECO:0000256" key="8">
    <source>
        <dbReference type="PROSITE-ProRule" id="PRU00339"/>
    </source>
</evidence>
<dbReference type="SUPFAM" id="SSF48452">
    <property type="entry name" value="TPR-like"/>
    <property type="match status" value="1"/>
</dbReference>
<sequence>MTPDALLELARQRQAQSDLHAADNFACMVLERDADHGPALLLRAQLAWQRGQVDLAVPLLVQAMQAKPPQALAFWLEAAQLAQRLEQPALSYTAYRHACALAPENVLLWNQLGVQAQAMGDWEQAAHAYQHALVLDEQQAFAHNNYAALLQAQGDYPQALKHFQRCVQLKPDYPIGWRNYGGLLQEVGQFEAALHAYRQACALQADYVEALAGCMYMQLQLADWRELDQQERALRQAMAKAPQARVSPFVLLSLDANPARQLAVARQWSSQFPTQALPTRQPTQRARIRLGYLGGDFFSHATSWLTAGLFAAHRRDAFEVWGYDYGPDDGSALRSRVSAGFDRLVSVSTLSQHALAERIRADEIDILIDLKGWTRATRCDVLAWRPAPVQVHYLAYPGSLGASWCDYLLADHTLIPSGEEQHYQEAIVRLPTCYQINDRARAMASPPSRQAAGLPEQGFVFCCFNQHYKILPGLFDIWMQLLHATPGSVLWLMDMGAGNRTRLCHEAQRRGIGQERLIFAPALPQAEHLARLSLADLVLDTLPYNAHTTASDALWAGVPLLSCQGEGFASRVAASCLHAVGLPELITHSLPEYRAMALQLAQHPTKLQALREKLAHQRLSCALFDTAASVAALEQAYAIMWQRALAGQAAAGFDLPEALS</sequence>
<dbReference type="AlphaFoldDB" id="A0A1K2HET7"/>
<name>A0A1K2HET7_9NEIS</name>
<keyword evidence="5 10" id="KW-0808">Transferase</keyword>
<evidence type="ECO:0000259" key="9">
    <source>
        <dbReference type="Pfam" id="PF13844"/>
    </source>
</evidence>
<protein>
    <recommendedName>
        <fullName evidence="3">protein O-GlcNAc transferase</fullName>
        <ecNumber evidence="3">2.4.1.255</ecNumber>
    </recommendedName>
</protein>
<evidence type="ECO:0000256" key="1">
    <source>
        <dbReference type="ARBA" id="ARBA00004922"/>
    </source>
</evidence>
<dbReference type="Pfam" id="PF13424">
    <property type="entry name" value="TPR_12"/>
    <property type="match status" value="1"/>
</dbReference>
<evidence type="ECO:0000256" key="5">
    <source>
        <dbReference type="ARBA" id="ARBA00022679"/>
    </source>
</evidence>
<feature type="domain" description="O-GlcNAc transferase C-terminal" evidence="9">
    <location>
        <begin position="448"/>
        <end position="629"/>
    </location>
</feature>
<dbReference type="EC" id="2.4.1.255" evidence="3"/>
<dbReference type="InterPro" id="IPR037919">
    <property type="entry name" value="OGT"/>
</dbReference>
<comment type="similarity">
    <text evidence="2">Belongs to the glycosyltransferase 41 family. O-GlcNAc transferase subfamily.</text>
</comment>
<evidence type="ECO:0000256" key="4">
    <source>
        <dbReference type="ARBA" id="ARBA00022676"/>
    </source>
</evidence>
<evidence type="ECO:0000256" key="7">
    <source>
        <dbReference type="ARBA" id="ARBA00022803"/>
    </source>
</evidence>
<dbReference type="Gene3D" id="3.40.50.11380">
    <property type="match status" value="1"/>
</dbReference>
<keyword evidence="4" id="KW-0328">Glycosyltransferase</keyword>
<comment type="pathway">
    <text evidence="1">Protein modification; protein glycosylation.</text>
</comment>
<reference evidence="10 11" key="1">
    <citation type="submission" date="2016-11" db="EMBL/GenBank/DDBJ databases">
        <authorList>
            <person name="Jaros S."/>
            <person name="Januszkiewicz K."/>
            <person name="Wedrychowicz H."/>
        </authorList>
    </citation>
    <scope>NUCLEOTIDE SEQUENCE [LARGE SCALE GENOMIC DNA]</scope>
    <source>
        <strain evidence="10 11">DSM 18899</strain>
    </source>
</reference>
<dbReference type="EMBL" id="FPKR01000005">
    <property type="protein sequence ID" value="SFZ75267.1"/>
    <property type="molecule type" value="Genomic_DNA"/>
</dbReference>
<dbReference type="Gene3D" id="1.25.40.10">
    <property type="entry name" value="Tetratricopeptide repeat domain"/>
    <property type="match status" value="3"/>
</dbReference>
<evidence type="ECO:0000313" key="10">
    <source>
        <dbReference type="EMBL" id="SFZ75267.1"/>
    </source>
</evidence>
<keyword evidence="6" id="KW-0677">Repeat</keyword>
<evidence type="ECO:0000256" key="6">
    <source>
        <dbReference type="ARBA" id="ARBA00022737"/>
    </source>
</evidence>
<dbReference type="PROSITE" id="PS50005">
    <property type="entry name" value="TPR"/>
    <property type="match status" value="2"/>
</dbReference>
<feature type="repeat" description="TPR" evidence="8">
    <location>
        <begin position="140"/>
        <end position="173"/>
    </location>
</feature>
<accession>A0A1K2HET7</accession>
<keyword evidence="11" id="KW-1185">Reference proteome</keyword>
<keyword evidence="7 8" id="KW-0802">TPR repeat</keyword>
<organism evidence="10 11">
    <name type="scientific">Chitinimonas taiwanensis DSM 18899</name>
    <dbReference type="NCBI Taxonomy" id="1121279"/>
    <lineage>
        <taxon>Bacteria</taxon>
        <taxon>Pseudomonadati</taxon>
        <taxon>Pseudomonadota</taxon>
        <taxon>Betaproteobacteria</taxon>
        <taxon>Neisseriales</taxon>
        <taxon>Chitinibacteraceae</taxon>
        <taxon>Chitinimonas</taxon>
    </lineage>
</organism>
<dbReference type="InterPro" id="IPR011990">
    <property type="entry name" value="TPR-like_helical_dom_sf"/>
</dbReference>
<feature type="domain" description="O-GlcNAc transferase C-terminal" evidence="9">
    <location>
        <begin position="279"/>
        <end position="441"/>
    </location>
</feature>
<dbReference type="PANTHER" id="PTHR44366:SF1">
    <property type="entry name" value="UDP-N-ACETYLGLUCOSAMINE--PEPTIDE N-ACETYLGLUCOSAMINYLTRANSFERASE 110 KDA SUBUNIT"/>
    <property type="match status" value="1"/>
</dbReference>
<evidence type="ECO:0000313" key="11">
    <source>
        <dbReference type="Proteomes" id="UP000186513"/>
    </source>
</evidence>
<gene>
    <name evidence="10" type="ORF">SAMN02745887_01529</name>
</gene>
<dbReference type="Pfam" id="PF13844">
    <property type="entry name" value="Glyco_transf_41"/>
    <property type="match status" value="2"/>
</dbReference>
<feature type="repeat" description="TPR" evidence="8">
    <location>
        <begin position="106"/>
        <end position="139"/>
    </location>
</feature>
<dbReference type="InterPro" id="IPR029489">
    <property type="entry name" value="OGT/SEC/SPY_C"/>
</dbReference>
<dbReference type="STRING" id="1121279.SAMN02745887_01529"/>
<dbReference type="GO" id="GO:0006493">
    <property type="term" value="P:protein O-linked glycosylation"/>
    <property type="evidence" value="ECO:0007669"/>
    <property type="project" value="InterPro"/>
</dbReference>
<dbReference type="PANTHER" id="PTHR44366">
    <property type="entry name" value="UDP-N-ACETYLGLUCOSAMINE--PEPTIDE N-ACETYLGLUCOSAMINYLTRANSFERASE 110 KDA SUBUNIT"/>
    <property type="match status" value="1"/>
</dbReference>
<dbReference type="GO" id="GO:0097363">
    <property type="term" value="F:protein O-acetylglucosaminyltransferase activity"/>
    <property type="evidence" value="ECO:0007669"/>
    <property type="project" value="UniProtKB-EC"/>
</dbReference>
<evidence type="ECO:0000256" key="3">
    <source>
        <dbReference type="ARBA" id="ARBA00011970"/>
    </source>
</evidence>
<dbReference type="Gene3D" id="3.40.50.2000">
    <property type="entry name" value="Glycogen Phosphorylase B"/>
    <property type="match status" value="1"/>
</dbReference>
<dbReference type="RefSeq" id="WP_072428050.1">
    <property type="nucleotide sequence ID" value="NZ_FPKR01000005.1"/>
</dbReference>
<dbReference type="Proteomes" id="UP000186513">
    <property type="component" value="Unassembled WGS sequence"/>
</dbReference>